<feature type="region of interest" description="Disordered" evidence="1">
    <location>
        <begin position="228"/>
        <end position="262"/>
    </location>
</feature>
<feature type="compositionally biased region" description="Low complexity" evidence="1">
    <location>
        <begin position="229"/>
        <end position="243"/>
    </location>
</feature>
<proteinExistence type="predicted"/>
<dbReference type="STRING" id="236234.A0A1J9RD08"/>
<protein>
    <submittedName>
        <fullName evidence="2">Esterase-like protein</fullName>
    </submittedName>
</protein>
<feature type="compositionally biased region" description="Low complexity" evidence="1">
    <location>
        <begin position="36"/>
        <end position="47"/>
    </location>
</feature>
<comment type="caution">
    <text evidence="2">The sequence shown here is derived from an EMBL/GenBank/DDBJ whole genome shotgun (WGS) entry which is preliminary data.</text>
</comment>
<dbReference type="EMBL" id="MNUE01000005">
    <property type="protein sequence ID" value="OJD37994.1"/>
    <property type="molecule type" value="Genomic_DNA"/>
</dbReference>
<evidence type="ECO:0000313" key="3">
    <source>
        <dbReference type="Proteomes" id="UP000183809"/>
    </source>
</evidence>
<gene>
    <name evidence="2" type="ORF">BKCO1_5000142</name>
</gene>
<name>A0A1J9RD08_9PEZI</name>
<dbReference type="AlphaFoldDB" id="A0A1J9RD08"/>
<feature type="compositionally biased region" description="Basic and acidic residues" evidence="1">
    <location>
        <begin position="51"/>
        <end position="75"/>
    </location>
</feature>
<feature type="region of interest" description="Disordered" evidence="1">
    <location>
        <begin position="36"/>
        <end position="82"/>
    </location>
</feature>
<dbReference type="GeneID" id="31016987"/>
<sequence>MQAQPISRRLPATTFQHHALKTASLRPLGRVAFTQTSAHASASQQPPQSSPHDDPSNERDRYTSDGHRTYRKRLDNGISKRSLPLPPIMDPIALAARERWTEPKKPAPQRQTLTPFQRKLYANPYARALETPVRVDRTTSGLPSFFYLAVHPTPHPTTSEFWVLPLSLSAAGSPANNNPTTSPSPSPTAYVTLRHAHLARLSLPGKRDSEWKSAINTRVHTKVQAIAHSNNNNSSNSNSNGNGRPASDAEPSHMRQRGHRVPEQELVWREDMAAVVGDLLRRVAFRRLQYGFSRPRGGGVLGRIPGVGETEAASLPARLGAMASSSGGGDTIGAVLFLKALASPATRDVQQRVRQALHDGDALVDSLAKIRDTTRRSLNEKPLPRMVGGWDTGGPRLRVDVLYAGLEYGSVRFGVGGSTETETTAGEGQGREEEREVPVYDLVELLGEEKLRELVGGTAWEGEAAVVLWEKETTVGVHHALMQLQDYVIDTV</sequence>
<organism evidence="2 3">
    <name type="scientific">Diplodia corticola</name>
    <dbReference type="NCBI Taxonomy" id="236234"/>
    <lineage>
        <taxon>Eukaryota</taxon>
        <taxon>Fungi</taxon>
        <taxon>Dikarya</taxon>
        <taxon>Ascomycota</taxon>
        <taxon>Pezizomycotina</taxon>
        <taxon>Dothideomycetes</taxon>
        <taxon>Dothideomycetes incertae sedis</taxon>
        <taxon>Botryosphaeriales</taxon>
        <taxon>Botryosphaeriaceae</taxon>
        <taxon>Diplodia</taxon>
    </lineage>
</organism>
<evidence type="ECO:0000313" key="2">
    <source>
        <dbReference type="EMBL" id="OJD37994.1"/>
    </source>
</evidence>
<accession>A0A1J9RD08</accession>
<dbReference type="OrthoDB" id="3363286at2759"/>
<evidence type="ECO:0000256" key="1">
    <source>
        <dbReference type="SAM" id="MobiDB-lite"/>
    </source>
</evidence>
<dbReference type="Proteomes" id="UP000183809">
    <property type="component" value="Unassembled WGS sequence"/>
</dbReference>
<reference evidence="2 3" key="1">
    <citation type="submission" date="2016-10" db="EMBL/GenBank/DDBJ databases">
        <title>Proteomics and genomics reveal pathogen-plant mechanisms compatible with a hemibiotrophic lifestyle of Diplodia corticola.</title>
        <authorList>
            <person name="Fernandes I."/>
            <person name="De Jonge R."/>
            <person name="Van De Peer Y."/>
            <person name="Devreese B."/>
            <person name="Alves A."/>
            <person name="Esteves A.C."/>
        </authorList>
    </citation>
    <scope>NUCLEOTIDE SEQUENCE [LARGE SCALE GENOMIC DNA]</scope>
    <source>
        <strain evidence="2 3">CBS 112549</strain>
    </source>
</reference>
<dbReference type="RefSeq" id="XP_020134022.1">
    <property type="nucleotide sequence ID" value="XM_020276726.1"/>
</dbReference>
<keyword evidence="3" id="KW-1185">Reference proteome</keyword>